<feature type="transmembrane region" description="Helical" evidence="6">
    <location>
        <begin position="82"/>
        <end position="104"/>
    </location>
</feature>
<accession>A0A7S0HCJ6</accession>
<feature type="transmembrane region" description="Helical" evidence="6">
    <location>
        <begin position="276"/>
        <end position="296"/>
    </location>
</feature>
<dbReference type="PANTHER" id="PTHR45992:SF2">
    <property type="entry name" value="EUKARYOTIC ELONGATION FACTOR 2 KINASE"/>
    <property type="match status" value="1"/>
</dbReference>
<dbReference type="EMBL" id="HBEO01003216">
    <property type="protein sequence ID" value="CAD8469119.1"/>
    <property type="molecule type" value="Transcribed_RNA"/>
</dbReference>
<dbReference type="Gene3D" id="3.30.200.20">
    <property type="entry name" value="Phosphorylase Kinase, domain 1"/>
    <property type="match status" value="1"/>
</dbReference>
<dbReference type="Pfam" id="PF02816">
    <property type="entry name" value="Alpha_kinase"/>
    <property type="match status" value="1"/>
</dbReference>
<keyword evidence="5" id="KW-0067">ATP-binding</keyword>
<feature type="transmembrane region" description="Helical" evidence="6">
    <location>
        <begin position="147"/>
        <end position="172"/>
    </location>
</feature>
<proteinExistence type="predicted"/>
<feature type="transmembrane region" description="Helical" evidence="6">
    <location>
        <begin position="193"/>
        <end position="216"/>
    </location>
</feature>
<dbReference type="SUPFAM" id="SSF56112">
    <property type="entry name" value="Protein kinase-like (PK-like)"/>
    <property type="match status" value="1"/>
</dbReference>
<dbReference type="InterPro" id="IPR051852">
    <property type="entry name" value="Alpha-type_PK"/>
</dbReference>
<evidence type="ECO:0000256" key="6">
    <source>
        <dbReference type="SAM" id="Phobius"/>
    </source>
</evidence>
<evidence type="ECO:0000256" key="2">
    <source>
        <dbReference type="ARBA" id="ARBA00022679"/>
    </source>
</evidence>
<keyword evidence="1" id="KW-0723">Serine/threonine-protein kinase</keyword>
<dbReference type="InterPro" id="IPR004166">
    <property type="entry name" value="a-kinase_dom"/>
</dbReference>
<dbReference type="GO" id="GO:0031037">
    <property type="term" value="P:myosin II filament disassembly"/>
    <property type="evidence" value="ECO:0007669"/>
    <property type="project" value="TreeGrafter"/>
</dbReference>
<keyword evidence="6" id="KW-0472">Membrane</keyword>
<keyword evidence="6" id="KW-1133">Transmembrane helix</keyword>
<evidence type="ECO:0000259" key="7">
    <source>
        <dbReference type="PROSITE" id="PS51158"/>
    </source>
</evidence>
<feature type="domain" description="Alpha-type protein kinase" evidence="7">
    <location>
        <begin position="421"/>
        <end position="691"/>
    </location>
</feature>
<dbReference type="GO" id="GO:0005524">
    <property type="term" value="F:ATP binding"/>
    <property type="evidence" value="ECO:0007669"/>
    <property type="project" value="UniProtKB-KW"/>
</dbReference>
<keyword evidence="2" id="KW-0808">Transferase</keyword>
<keyword evidence="4" id="KW-0418">Kinase</keyword>
<feature type="transmembrane region" description="Helical" evidence="6">
    <location>
        <begin position="308"/>
        <end position="328"/>
    </location>
</feature>
<feature type="transmembrane region" description="Helical" evidence="6">
    <location>
        <begin position="49"/>
        <end position="70"/>
    </location>
</feature>
<dbReference type="GO" id="GO:1903013">
    <property type="term" value="P:response to differentiation-inducing factor 1"/>
    <property type="evidence" value="ECO:0007669"/>
    <property type="project" value="TreeGrafter"/>
</dbReference>
<organism evidence="8">
    <name type="scientific">Hanusia phi</name>
    <dbReference type="NCBI Taxonomy" id="3032"/>
    <lineage>
        <taxon>Eukaryota</taxon>
        <taxon>Cryptophyceae</taxon>
        <taxon>Pyrenomonadales</taxon>
        <taxon>Geminigeraceae</taxon>
        <taxon>Hanusia</taxon>
    </lineage>
</organism>
<dbReference type="PANTHER" id="PTHR45992">
    <property type="entry name" value="EUKARYOTIC ELONGATION FACTOR 2 KINASE-RELATED"/>
    <property type="match status" value="1"/>
</dbReference>
<evidence type="ECO:0000256" key="5">
    <source>
        <dbReference type="ARBA" id="ARBA00022840"/>
    </source>
</evidence>
<evidence type="ECO:0000313" key="8">
    <source>
        <dbReference type="EMBL" id="CAD8469119.1"/>
    </source>
</evidence>
<dbReference type="PROSITE" id="PS51158">
    <property type="entry name" value="ALPHA_KINASE"/>
    <property type="match status" value="1"/>
</dbReference>
<protein>
    <recommendedName>
        <fullName evidence="7">Alpha-type protein kinase domain-containing protein</fullName>
    </recommendedName>
</protein>
<dbReference type="InterPro" id="IPR011009">
    <property type="entry name" value="Kinase-like_dom_sf"/>
</dbReference>
<gene>
    <name evidence="8" type="ORF">HPHI1048_LOCUS2276</name>
</gene>
<dbReference type="Gene3D" id="3.20.200.10">
    <property type="entry name" value="MHCK/EF2 kinase"/>
    <property type="match status" value="1"/>
</dbReference>
<dbReference type="GO" id="GO:0004674">
    <property type="term" value="F:protein serine/threonine kinase activity"/>
    <property type="evidence" value="ECO:0007669"/>
    <property type="project" value="UniProtKB-KW"/>
</dbReference>
<name>A0A7S0HCJ6_9CRYP</name>
<sequence length="766" mass="88056">MAADKSKQHHALINNAIFFAVAAATPALLGRKFDGVAILPFLYVTTFRIRKAFLFFWVFPLVCLAMFAVDKQLDVKNIDLQGAYNFIAPILVSVVLHYGGAYFASEWRVTSRAALDEFSESVSGFLDRKCYKEKSWPSLFYMKAERVLISFVCILKIILAVAFLVFFLLFNGIPSDLLGCGATDPKSESHLKIWLWAFYGIVCATEIMYHMALYMSNQISCAIGGSFTMAVLQPTYWQWFFIASYAPSKGLWIPILTESLRTCSVSFFRMQDKDDVLVSPLMSLIEFFHVLIVIALGKFSSCSYSDAMLYRELFLSCFFLYSMITFRYKKWRTWSKARKPVHARLYFPVHHKEIECYVRKWQKGINLPEGGGDVEFPDDHPAWKKMHGKPNVKYFPELSISRKESRPDWGSEVPKFVTFERKTQMPGEWICVEIGTEAGILLDENEMDTGLKGQFRVLHPLVDCKGVLAYWGDFGAGKLFAAKRYKKDPAGGWDMAVPGDDATEAELSAARNRHVRLLKPYFQDCLMQEKAAEFGRAFNKVENLPVRKVELLRACVLEMEWESALPQLYLVEPFLDDNTPFRKFNNNEYVPGQQAVQNTPNMLSLFSYFHSDRQLLLCDVQGKKYKFTDPQFHSSEKDSAEDDDYEEGELRDWLHSDGGIEMMKRVLVGLHEQKSLHALCNRVWPEKMREFNKEVEQWKEDPEFKKLLEQWEKEARLYRKYFANLNPVLDAGVGGMADMEEELDEAMKSSLMSVPTGQARSGSVQR</sequence>
<evidence type="ECO:0000256" key="3">
    <source>
        <dbReference type="ARBA" id="ARBA00022741"/>
    </source>
</evidence>
<evidence type="ECO:0000256" key="4">
    <source>
        <dbReference type="ARBA" id="ARBA00022777"/>
    </source>
</evidence>
<keyword evidence="6" id="KW-0812">Transmembrane</keyword>
<reference evidence="8" key="1">
    <citation type="submission" date="2021-01" db="EMBL/GenBank/DDBJ databases">
        <authorList>
            <person name="Corre E."/>
            <person name="Pelletier E."/>
            <person name="Niang G."/>
            <person name="Scheremetjew M."/>
            <person name="Finn R."/>
            <person name="Kale V."/>
            <person name="Holt S."/>
            <person name="Cochrane G."/>
            <person name="Meng A."/>
            <person name="Brown T."/>
            <person name="Cohen L."/>
        </authorList>
    </citation>
    <scope>NUCLEOTIDE SEQUENCE</scope>
    <source>
        <strain evidence="8">CCMP325</strain>
    </source>
</reference>
<keyword evidence="3" id="KW-0547">Nucleotide-binding</keyword>
<evidence type="ECO:0000256" key="1">
    <source>
        <dbReference type="ARBA" id="ARBA00022527"/>
    </source>
</evidence>
<dbReference type="AlphaFoldDB" id="A0A7S0HCJ6"/>
<dbReference type="SMART" id="SM00811">
    <property type="entry name" value="Alpha_kinase"/>
    <property type="match status" value="1"/>
</dbReference>
<dbReference type="CDD" id="cd04515">
    <property type="entry name" value="Alpha_kinase"/>
    <property type="match status" value="1"/>
</dbReference>